<feature type="chain" id="PRO_5045539316" evidence="2">
    <location>
        <begin position="36"/>
        <end position="149"/>
    </location>
</feature>
<feature type="compositionally biased region" description="Pro residues" evidence="1">
    <location>
        <begin position="125"/>
        <end position="139"/>
    </location>
</feature>
<accession>A0ABX1E896</accession>
<keyword evidence="4" id="KW-1185">Reference proteome</keyword>
<reference evidence="3 4" key="1">
    <citation type="submission" date="2020-03" db="EMBL/GenBank/DDBJ databases">
        <title>Roseomonas selenitidurans sp. nov. isolated from urban soil.</title>
        <authorList>
            <person name="Liu H."/>
        </authorList>
    </citation>
    <scope>NUCLEOTIDE SEQUENCE [LARGE SCALE GENOMIC DNA]</scope>
    <source>
        <strain evidence="3 4">BU-1</strain>
    </source>
</reference>
<feature type="compositionally biased region" description="Low complexity" evidence="1">
    <location>
        <begin position="140"/>
        <end position="149"/>
    </location>
</feature>
<dbReference type="EMBL" id="JAAVNE010000018">
    <property type="protein sequence ID" value="NKC31732.1"/>
    <property type="molecule type" value="Genomic_DNA"/>
</dbReference>
<evidence type="ECO:0000313" key="3">
    <source>
        <dbReference type="EMBL" id="NKC31732.1"/>
    </source>
</evidence>
<name>A0ABX1E896_9PROT</name>
<feature type="compositionally biased region" description="Basic and acidic residues" evidence="1">
    <location>
        <begin position="56"/>
        <end position="97"/>
    </location>
</feature>
<evidence type="ECO:0000256" key="2">
    <source>
        <dbReference type="SAM" id="SignalP"/>
    </source>
</evidence>
<keyword evidence="2" id="KW-0732">Signal</keyword>
<organism evidence="3 4">
    <name type="scientific">Falsiroseomonas selenitidurans</name>
    <dbReference type="NCBI Taxonomy" id="2716335"/>
    <lineage>
        <taxon>Bacteria</taxon>
        <taxon>Pseudomonadati</taxon>
        <taxon>Pseudomonadota</taxon>
        <taxon>Alphaproteobacteria</taxon>
        <taxon>Acetobacterales</taxon>
        <taxon>Roseomonadaceae</taxon>
        <taxon>Falsiroseomonas</taxon>
    </lineage>
</organism>
<dbReference type="RefSeq" id="WP_168031048.1">
    <property type="nucleotide sequence ID" value="NZ_JAAVNE010000018.1"/>
</dbReference>
<dbReference type="Proteomes" id="UP000787635">
    <property type="component" value="Unassembled WGS sequence"/>
</dbReference>
<protein>
    <submittedName>
        <fullName evidence="3">Uncharacterized protein</fullName>
    </submittedName>
</protein>
<comment type="caution">
    <text evidence="3">The sequence shown here is derived from an EMBL/GenBank/DDBJ whole genome shotgun (WGS) entry which is preliminary data.</text>
</comment>
<gene>
    <name evidence="3" type="ORF">HEQ75_12770</name>
</gene>
<proteinExistence type="predicted"/>
<evidence type="ECO:0000256" key="1">
    <source>
        <dbReference type="SAM" id="MobiDB-lite"/>
    </source>
</evidence>
<sequence>MTPQPLKPVSGRATPVRLPALLLACTALLAGNAAAQTSLTEPALPPGATRPAQAERAPRGDDTQAPRGDDTQAPRGDDTQAPRGDDTQAPRADDTQVPREQPGIARGVVPPPPGIDPGIQGSVPEPTPNTTPVIPPPGTPQGAPGAQPR</sequence>
<evidence type="ECO:0000313" key="4">
    <source>
        <dbReference type="Proteomes" id="UP000787635"/>
    </source>
</evidence>
<feature type="signal peptide" evidence="2">
    <location>
        <begin position="1"/>
        <end position="35"/>
    </location>
</feature>
<feature type="region of interest" description="Disordered" evidence="1">
    <location>
        <begin position="37"/>
        <end position="149"/>
    </location>
</feature>